<dbReference type="Proteomes" id="UP000474042">
    <property type="component" value="Unassembled WGS sequence"/>
</dbReference>
<evidence type="ECO:0000313" key="1">
    <source>
        <dbReference type="EMBL" id="NAS19568.1"/>
    </source>
</evidence>
<proteinExistence type="predicted"/>
<dbReference type="EMBL" id="WOFV02000082">
    <property type="protein sequence ID" value="NAS19568.1"/>
    <property type="molecule type" value="Genomic_DNA"/>
</dbReference>
<comment type="caution">
    <text evidence="1">The sequence shown here is derived from an EMBL/GenBank/DDBJ whole genome shotgun (WGS) entry which is preliminary data.</text>
</comment>
<gene>
    <name evidence="1" type="ORF">GND98_017335</name>
</gene>
<name>A0A6L9ESI0_CLOBU</name>
<reference evidence="1 2" key="1">
    <citation type="submission" date="2020-01" db="EMBL/GenBank/DDBJ databases">
        <title>Genome sequence of a 1,3-propanediol producer, Clostridium butyricum S3.</title>
        <authorList>
            <person name="Zhou J."/>
        </authorList>
    </citation>
    <scope>NUCLEOTIDE SEQUENCE [LARGE SCALE GENOMIC DNA]</scope>
    <source>
        <strain evidence="1 2">S3</strain>
    </source>
</reference>
<protein>
    <submittedName>
        <fullName evidence="1">Uncharacterized protein</fullName>
    </submittedName>
</protein>
<accession>A0A6L9ESI0</accession>
<sequence>MIRINTQTSAESTEHKIELIDKLKKEEENDWEFPIDSSLKIVELLNCFHKVHFLLSELLGLKFDFDDFYKFINSPFSDFYISDFDTVDNSDIKIIKDILNRILVALQKIGLEEKKIENLLELVFIINKCECKYDANGNIFVKKLKNLMDDIYENVINDFTKIIEFTKERDRDIFKINNNDDIVLINRICDNSISVISNKLLLQQILRKISRNGILNKIIYISKQLCELKLEICNL</sequence>
<organism evidence="1 2">
    <name type="scientific">Clostridium butyricum</name>
    <dbReference type="NCBI Taxonomy" id="1492"/>
    <lineage>
        <taxon>Bacteria</taxon>
        <taxon>Bacillati</taxon>
        <taxon>Bacillota</taxon>
        <taxon>Clostridia</taxon>
        <taxon>Eubacteriales</taxon>
        <taxon>Clostridiaceae</taxon>
        <taxon>Clostridium</taxon>
    </lineage>
</organism>
<evidence type="ECO:0000313" key="2">
    <source>
        <dbReference type="Proteomes" id="UP000474042"/>
    </source>
</evidence>
<dbReference type="AlphaFoldDB" id="A0A6L9ESI0"/>